<evidence type="ECO:0000256" key="4">
    <source>
        <dbReference type="PIRSR" id="PIRSR000149-2"/>
    </source>
</evidence>
<dbReference type="PATRIC" id="fig|1618545.3.peg.139"/>
<dbReference type="Proteomes" id="UP000034591">
    <property type="component" value="Unassembled WGS sequence"/>
</dbReference>
<evidence type="ECO:0000256" key="5">
    <source>
        <dbReference type="PIRSR" id="PIRSR000149-3"/>
    </source>
</evidence>
<evidence type="ECO:0000256" key="7">
    <source>
        <dbReference type="RuleBase" id="RU000397"/>
    </source>
</evidence>
<comment type="caution">
    <text evidence="9">The sequence shown here is derived from an EMBL/GenBank/DDBJ whole genome shotgun (WGS) entry which is preliminary data.</text>
</comment>
<comment type="similarity">
    <text evidence="1 7">Belongs to the glyceraldehyde-3-phosphate dehydrogenase family.</text>
</comment>
<feature type="binding site" evidence="4">
    <location>
        <position position="214"/>
    </location>
    <ligand>
        <name>D-glyceraldehyde 3-phosphate</name>
        <dbReference type="ChEBI" id="CHEBI:59776"/>
    </ligand>
</feature>
<dbReference type="AlphaFoldDB" id="A0A0G0KB59"/>
<dbReference type="Pfam" id="PF00044">
    <property type="entry name" value="Gp_dh_N"/>
    <property type="match status" value="2"/>
</dbReference>
<evidence type="ECO:0000313" key="10">
    <source>
        <dbReference type="Proteomes" id="UP000034591"/>
    </source>
</evidence>
<dbReference type="GO" id="GO:0051287">
    <property type="term" value="F:NAD binding"/>
    <property type="evidence" value="ECO:0007669"/>
    <property type="project" value="InterPro"/>
</dbReference>
<dbReference type="GO" id="GO:0050661">
    <property type="term" value="F:NADP binding"/>
    <property type="evidence" value="ECO:0007669"/>
    <property type="project" value="InterPro"/>
</dbReference>
<dbReference type="InterPro" id="IPR020831">
    <property type="entry name" value="GlycerAld/Erythrose_P_DH"/>
</dbReference>
<dbReference type="InterPro" id="IPR036291">
    <property type="entry name" value="NAD(P)-bd_dom_sf"/>
</dbReference>
<keyword evidence="5" id="KW-0547">Nucleotide-binding</keyword>
<dbReference type="GO" id="GO:0016620">
    <property type="term" value="F:oxidoreductase activity, acting on the aldehyde or oxo group of donors, NAD or NADP as acceptor"/>
    <property type="evidence" value="ECO:0007669"/>
    <property type="project" value="InterPro"/>
</dbReference>
<proteinExistence type="inferred from homology"/>
<dbReference type="NCBIfam" id="TIGR01534">
    <property type="entry name" value="GAPDH-I"/>
    <property type="match status" value="1"/>
</dbReference>
<name>A0A0G0KB59_9BACT</name>
<dbReference type="SUPFAM" id="SSF55347">
    <property type="entry name" value="Glyceraldehyde-3-phosphate dehydrogenase-like, C-terminal domain"/>
    <property type="match status" value="1"/>
</dbReference>
<feature type="binding site" evidence="5">
    <location>
        <position position="144"/>
    </location>
    <ligand>
        <name>NAD(+)</name>
        <dbReference type="ChEBI" id="CHEBI:57540"/>
    </ligand>
</feature>
<feature type="binding site" evidence="4">
    <location>
        <position position="265"/>
    </location>
    <ligand>
        <name>D-glyceraldehyde 3-phosphate</name>
        <dbReference type="ChEBI" id="CHEBI:59776"/>
    </ligand>
</feature>
<evidence type="ECO:0000256" key="6">
    <source>
        <dbReference type="PIRSR" id="PIRSR000149-4"/>
    </source>
</evidence>
<dbReference type="PRINTS" id="PR00078">
    <property type="entry name" value="G3PDHDRGNASE"/>
</dbReference>
<dbReference type="Pfam" id="PF02800">
    <property type="entry name" value="Gp_dh_C"/>
    <property type="match status" value="1"/>
</dbReference>
<protein>
    <submittedName>
        <fullName evidence="9">Glyceraldehyde-3-phosphate dehydrogenase, type I</fullName>
    </submittedName>
</protein>
<dbReference type="EMBL" id="LBTI01000008">
    <property type="protein sequence ID" value="KKQ37821.1"/>
    <property type="molecule type" value="Genomic_DNA"/>
</dbReference>
<reference evidence="9 10" key="1">
    <citation type="journal article" date="2015" name="Nature">
        <title>rRNA introns, odd ribosomes, and small enigmatic genomes across a large radiation of phyla.</title>
        <authorList>
            <person name="Brown C.T."/>
            <person name="Hug L.A."/>
            <person name="Thomas B.C."/>
            <person name="Sharon I."/>
            <person name="Castelle C.J."/>
            <person name="Singh A."/>
            <person name="Wilkins M.J."/>
            <person name="Williams K.H."/>
            <person name="Banfield J.F."/>
        </authorList>
    </citation>
    <scope>NUCLEOTIDE SEQUENCE [LARGE SCALE GENOMIC DNA]</scope>
</reference>
<feature type="site" description="Activates thiol group during catalysis" evidence="6">
    <location>
        <position position="211"/>
    </location>
</feature>
<dbReference type="Gene3D" id="3.30.360.10">
    <property type="entry name" value="Dihydrodipicolinate Reductase, domain 2"/>
    <property type="match status" value="1"/>
</dbReference>
<dbReference type="PIRSF" id="PIRSF000149">
    <property type="entry name" value="GAP_DH"/>
    <property type="match status" value="1"/>
</dbReference>
<evidence type="ECO:0000256" key="3">
    <source>
        <dbReference type="PIRSR" id="PIRSR000149-1"/>
    </source>
</evidence>
<dbReference type="GO" id="GO:0006006">
    <property type="term" value="P:glucose metabolic process"/>
    <property type="evidence" value="ECO:0007669"/>
    <property type="project" value="InterPro"/>
</dbReference>
<dbReference type="CDD" id="cd18126">
    <property type="entry name" value="GAPDH_I_C"/>
    <property type="match status" value="1"/>
</dbReference>
<evidence type="ECO:0000313" key="9">
    <source>
        <dbReference type="EMBL" id="KKQ37821.1"/>
    </source>
</evidence>
<dbReference type="SMART" id="SM00846">
    <property type="entry name" value="Gp_dh_N"/>
    <property type="match status" value="1"/>
</dbReference>
<feature type="domain" description="Glyceraldehyde 3-phosphate dehydrogenase NAD(P) binding" evidence="8">
    <location>
        <begin position="2"/>
        <end position="184"/>
    </location>
</feature>
<dbReference type="FunFam" id="3.30.360.10:FF:000002">
    <property type="entry name" value="Glyceraldehyde-3-phosphate dehydrogenase"/>
    <property type="match status" value="1"/>
</dbReference>
<feature type="binding site" evidence="5">
    <location>
        <position position="349"/>
    </location>
    <ligand>
        <name>NAD(+)</name>
        <dbReference type="ChEBI" id="CHEBI:57540"/>
    </ligand>
</feature>
<dbReference type="Gene3D" id="3.40.50.720">
    <property type="entry name" value="NAD(P)-binding Rossmann-like Domain"/>
    <property type="match status" value="1"/>
</dbReference>
<gene>
    <name evidence="9" type="ORF">US53_C0008G0012</name>
</gene>
<dbReference type="InterPro" id="IPR020828">
    <property type="entry name" value="GlycerAld_3-P_DH_NAD(P)-bd"/>
</dbReference>
<keyword evidence="5" id="KW-0520">NAD</keyword>
<dbReference type="InterPro" id="IPR006424">
    <property type="entry name" value="Glyceraldehyde-3-P_DH_1"/>
</dbReference>
<dbReference type="SUPFAM" id="SSF51735">
    <property type="entry name" value="NAD(P)-binding Rossmann-fold domains"/>
    <property type="match status" value="1"/>
</dbReference>
<feature type="binding site" evidence="4">
    <location>
        <begin position="242"/>
        <end position="243"/>
    </location>
    <ligand>
        <name>D-glyceraldehyde 3-phosphate</name>
        <dbReference type="ChEBI" id="CHEBI:59776"/>
    </ligand>
</feature>
<evidence type="ECO:0000256" key="2">
    <source>
        <dbReference type="ARBA" id="ARBA00023002"/>
    </source>
</evidence>
<keyword evidence="2" id="KW-0560">Oxidoreductase</keyword>
<feature type="binding site" evidence="5">
    <location>
        <begin position="11"/>
        <end position="12"/>
    </location>
    <ligand>
        <name>NAD(+)</name>
        <dbReference type="ChEBI" id="CHEBI:57540"/>
    </ligand>
</feature>
<dbReference type="FunFam" id="3.40.50.720:FF:000001">
    <property type="entry name" value="Glyceraldehyde-3-phosphate dehydrogenase"/>
    <property type="match status" value="1"/>
</dbReference>
<feature type="active site" description="Nucleophile" evidence="3">
    <location>
        <position position="184"/>
    </location>
</feature>
<dbReference type="STRING" id="1618545.US53_C0008G0012"/>
<dbReference type="PANTHER" id="PTHR43148">
    <property type="entry name" value="GLYCERALDEHYDE-3-PHOSPHATE DEHYDROGENASE 2"/>
    <property type="match status" value="1"/>
</dbReference>
<organism evidence="9 10">
    <name type="scientific">Candidatus Woesebacteria bacterium GW2011_GWA1_37_7</name>
    <dbReference type="NCBI Taxonomy" id="1618545"/>
    <lineage>
        <taxon>Bacteria</taxon>
        <taxon>Candidatus Woeseibacteriota</taxon>
    </lineage>
</organism>
<dbReference type="InterPro" id="IPR020829">
    <property type="entry name" value="GlycerAld_3-P_DH_cat"/>
</dbReference>
<dbReference type="CDD" id="cd05214">
    <property type="entry name" value="GAPDH_I_N"/>
    <property type="match status" value="1"/>
</dbReference>
<evidence type="ECO:0000256" key="1">
    <source>
        <dbReference type="ARBA" id="ARBA00007406"/>
    </source>
</evidence>
<feature type="binding site" evidence="4">
    <location>
        <begin position="183"/>
        <end position="185"/>
    </location>
    <ligand>
        <name>D-glyceraldehyde 3-phosphate</name>
        <dbReference type="ChEBI" id="CHEBI:59776"/>
    </ligand>
</feature>
<accession>A0A0G0KB59</accession>
<feature type="binding site" evidence="5">
    <location>
        <position position="102"/>
    </location>
    <ligand>
        <name>NAD(+)</name>
        <dbReference type="ChEBI" id="CHEBI:57540"/>
    </ligand>
</feature>
<sequence>MVKVGINGFGRIGRIAFRIWLLKHTSEMDIAAINTSGSMDVDGWAHLVNYDTMYRRFEYEVKSEKEATTPLRRGFEGQGDDSLIGYLLIGEKNIKVPVLAQRDPAKIPWGKYGVDVVIESTGAFTKEEDAKKHAIGGAKRVVLSAPSKGGNVGTYVIGVNDPPSHNASEGQGTKEAIVISNASCTTNCVAPVAAVIHSAFGIEKALLTTVHSYTDDQNLQDNSHKDLRRARAAAENIIPASTGAAVATTETIPELKGLFDGMALRVPTATGSISDFTFLLKKNVTVEEVNNSLKKASKDNAIYRGILDVSEEPLVSSDIIGRSESAIVDLSLTQVVAGNLVKVFAWYDNEWGYANRLVEQVIRVGQRLDSNEAPSDPITLSFKQE</sequence>
<evidence type="ECO:0000259" key="8">
    <source>
        <dbReference type="SMART" id="SM00846"/>
    </source>
</evidence>